<evidence type="ECO:0000256" key="1">
    <source>
        <dbReference type="SAM" id="MobiDB-lite"/>
    </source>
</evidence>
<dbReference type="AlphaFoldDB" id="A0A158DCL9"/>
<feature type="chain" id="PRO_5007623978" description="Cupin" evidence="2">
    <location>
        <begin position="25"/>
        <end position="123"/>
    </location>
</feature>
<proteinExistence type="predicted"/>
<dbReference type="STRING" id="1777137.AWB76_06807"/>
<protein>
    <recommendedName>
        <fullName evidence="5">Cupin</fullName>
    </recommendedName>
</protein>
<reference evidence="4" key="1">
    <citation type="submission" date="2016-01" db="EMBL/GenBank/DDBJ databases">
        <authorList>
            <person name="Peeters Charlotte."/>
        </authorList>
    </citation>
    <scope>NUCLEOTIDE SEQUENCE [LARGE SCALE GENOMIC DNA]</scope>
</reference>
<feature type="compositionally biased region" description="Basic and acidic residues" evidence="1">
    <location>
        <begin position="90"/>
        <end position="101"/>
    </location>
</feature>
<evidence type="ECO:0000313" key="3">
    <source>
        <dbReference type="EMBL" id="SAK92372.1"/>
    </source>
</evidence>
<keyword evidence="2" id="KW-0732">Signal</keyword>
<evidence type="ECO:0000313" key="4">
    <source>
        <dbReference type="Proteomes" id="UP000054624"/>
    </source>
</evidence>
<accession>A0A158DCL9</accession>
<dbReference type="Proteomes" id="UP000054624">
    <property type="component" value="Unassembled WGS sequence"/>
</dbReference>
<feature type="region of interest" description="Disordered" evidence="1">
    <location>
        <begin position="80"/>
        <end position="109"/>
    </location>
</feature>
<evidence type="ECO:0008006" key="5">
    <source>
        <dbReference type="Google" id="ProtNLM"/>
    </source>
</evidence>
<organism evidence="3 4">
    <name type="scientific">Caballeronia temeraria</name>
    <dbReference type="NCBI Taxonomy" id="1777137"/>
    <lineage>
        <taxon>Bacteria</taxon>
        <taxon>Pseudomonadati</taxon>
        <taxon>Pseudomonadota</taxon>
        <taxon>Betaproteobacteria</taxon>
        <taxon>Burkholderiales</taxon>
        <taxon>Burkholderiaceae</taxon>
        <taxon>Caballeronia</taxon>
    </lineage>
</organism>
<gene>
    <name evidence="3" type="ORF">AWB76_06807</name>
</gene>
<feature type="signal peptide" evidence="2">
    <location>
        <begin position="1"/>
        <end position="24"/>
    </location>
</feature>
<dbReference type="EMBL" id="FCOI02000038">
    <property type="protein sequence ID" value="SAK92372.1"/>
    <property type="molecule type" value="Genomic_DNA"/>
</dbReference>
<name>A0A158DCL9_9BURK</name>
<keyword evidence="4" id="KW-1185">Reference proteome</keyword>
<sequence length="123" mass="13419">MSRMLFRGLFVGLLAGCCVIHAYAADAAAYLANPETTVSTVLLKSDHSWDGTRYKSYPAGQPQLTVLNIVIPAHTALPWHTHPMPNAEGPEPRRTSREDAACGRYAAGNGGNRASWRHGRYAR</sequence>
<evidence type="ECO:0000256" key="2">
    <source>
        <dbReference type="SAM" id="SignalP"/>
    </source>
</evidence>